<dbReference type="OrthoDB" id="5305794at2759"/>
<keyword evidence="2" id="KW-1185">Reference proteome</keyword>
<name>A0A6A5ZAN9_9PLEO</name>
<gene>
    <name evidence="1" type="ORF">BDV96DRAFT_47575</name>
</gene>
<evidence type="ECO:0000313" key="1">
    <source>
        <dbReference type="EMBL" id="KAF2116286.1"/>
    </source>
</evidence>
<protein>
    <submittedName>
        <fullName evidence="1">Uncharacterized protein</fullName>
    </submittedName>
</protein>
<dbReference type="AlphaFoldDB" id="A0A6A5ZAN9"/>
<accession>A0A6A5ZAN9</accession>
<reference evidence="1" key="1">
    <citation type="journal article" date="2020" name="Stud. Mycol.">
        <title>101 Dothideomycetes genomes: a test case for predicting lifestyles and emergence of pathogens.</title>
        <authorList>
            <person name="Haridas S."/>
            <person name="Albert R."/>
            <person name="Binder M."/>
            <person name="Bloem J."/>
            <person name="Labutti K."/>
            <person name="Salamov A."/>
            <person name="Andreopoulos B."/>
            <person name="Baker S."/>
            <person name="Barry K."/>
            <person name="Bills G."/>
            <person name="Bluhm B."/>
            <person name="Cannon C."/>
            <person name="Castanera R."/>
            <person name="Culley D."/>
            <person name="Daum C."/>
            <person name="Ezra D."/>
            <person name="Gonzalez J."/>
            <person name="Henrissat B."/>
            <person name="Kuo A."/>
            <person name="Liang C."/>
            <person name="Lipzen A."/>
            <person name="Lutzoni F."/>
            <person name="Magnuson J."/>
            <person name="Mondo S."/>
            <person name="Nolan M."/>
            <person name="Ohm R."/>
            <person name="Pangilinan J."/>
            <person name="Park H.-J."/>
            <person name="Ramirez L."/>
            <person name="Alfaro M."/>
            <person name="Sun H."/>
            <person name="Tritt A."/>
            <person name="Yoshinaga Y."/>
            <person name="Zwiers L.-H."/>
            <person name="Turgeon B."/>
            <person name="Goodwin S."/>
            <person name="Spatafora J."/>
            <person name="Crous P."/>
            <person name="Grigoriev I."/>
        </authorList>
    </citation>
    <scope>NUCLEOTIDE SEQUENCE</scope>
    <source>
        <strain evidence="1">CBS 627.86</strain>
    </source>
</reference>
<dbReference type="EMBL" id="ML977321">
    <property type="protein sequence ID" value="KAF2116286.1"/>
    <property type="molecule type" value="Genomic_DNA"/>
</dbReference>
<organism evidence="1 2">
    <name type="scientific">Lophiotrema nucula</name>
    <dbReference type="NCBI Taxonomy" id="690887"/>
    <lineage>
        <taxon>Eukaryota</taxon>
        <taxon>Fungi</taxon>
        <taxon>Dikarya</taxon>
        <taxon>Ascomycota</taxon>
        <taxon>Pezizomycotina</taxon>
        <taxon>Dothideomycetes</taxon>
        <taxon>Pleosporomycetidae</taxon>
        <taxon>Pleosporales</taxon>
        <taxon>Lophiotremataceae</taxon>
        <taxon>Lophiotrema</taxon>
    </lineage>
</organism>
<sequence>MPAQGVATTKGQAEVVLPFESKVKELMKLVDQTADEQNSDKKFLKNDRPAFVSGDKLEVLNACLSAVTVLSFLGGPAGIVLASGIVLFQGVLNVAAHAGKEDALTTMKNALEKIQEQQQTQSQLAKVKAIANIIQTQWKGSVDDANPGAEQEKKKIDKELTDETGAAEGSLGKALFNMENLLEWDNTDVRICILASLTYYFVVWNLQCRIWASFVRMESSKGEKLDPLRYETFVTTFRMRVKDMKNELNTRTNRVKELYGNLKENRINSAIWTGVEKFSSPFSESNTITTYVKYLDKYAEKEYSVTVPIPWWSHFSTDEDTKKAENDQKAAYDKYVSDLTGFATRAIANDLKVVDQWADIVHEAELLLIPPAPKVPPTVDHYQATEKDKVNQYLKDARWVAYAYTVGTLEDGDSAPSPWTDWLELKPMRKGRSSYQYWSYAIATR</sequence>
<proteinExistence type="predicted"/>
<evidence type="ECO:0000313" key="2">
    <source>
        <dbReference type="Proteomes" id="UP000799770"/>
    </source>
</evidence>
<dbReference type="Proteomes" id="UP000799770">
    <property type="component" value="Unassembled WGS sequence"/>
</dbReference>